<reference evidence="2" key="1">
    <citation type="journal article" date="2019" name="Sci. Rep.">
        <title>Draft genome of Tanacetum cinerariifolium, the natural source of mosquito coil.</title>
        <authorList>
            <person name="Yamashiro T."/>
            <person name="Shiraishi A."/>
            <person name="Satake H."/>
            <person name="Nakayama K."/>
        </authorList>
    </citation>
    <scope>NUCLEOTIDE SEQUENCE</scope>
</reference>
<evidence type="ECO:0000313" key="2">
    <source>
        <dbReference type="EMBL" id="GFC86827.1"/>
    </source>
</evidence>
<proteinExistence type="predicted"/>
<feature type="non-terminal residue" evidence="2">
    <location>
        <position position="1"/>
    </location>
</feature>
<dbReference type="AlphaFoldDB" id="A0A699RP33"/>
<evidence type="ECO:0000256" key="1">
    <source>
        <dbReference type="SAM" id="MobiDB-lite"/>
    </source>
</evidence>
<accession>A0A699RP33</accession>
<organism evidence="2">
    <name type="scientific">Tanacetum cinerariifolium</name>
    <name type="common">Dalmatian daisy</name>
    <name type="synonym">Chrysanthemum cinerariifolium</name>
    <dbReference type="NCBI Taxonomy" id="118510"/>
    <lineage>
        <taxon>Eukaryota</taxon>
        <taxon>Viridiplantae</taxon>
        <taxon>Streptophyta</taxon>
        <taxon>Embryophyta</taxon>
        <taxon>Tracheophyta</taxon>
        <taxon>Spermatophyta</taxon>
        <taxon>Magnoliopsida</taxon>
        <taxon>eudicotyledons</taxon>
        <taxon>Gunneridae</taxon>
        <taxon>Pentapetalae</taxon>
        <taxon>asterids</taxon>
        <taxon>campanulids</taxon>
        <taxon>Asterales</taxon>
        <taxon>Asteraceae</taxon>
        <taxon>Asteroideae</taxon>
        <taxon>Anthemideae</taxon>
        <taxon>Anthemidinae</taxon>
        <taxon>Tanacetum</taxon>
    </lineage>
</organism>
<name>A0A699RP33_TANCI</name>
<protein>
    <submittedName>
        <fullName evidence="2">Uncharacterized protein</fullName>
    </submittedName>
</protein>
<feature type="region of interest" description="Disordered" evidence="1">
    <location>
        <begin position="40"/>
        <end position="111"/>
    </location>
</feature>
<gene>
    <name evidence="2" type="ORF">Tci_858797</name>
</gene>
<feature type="compositionally biased region" description="Polar residues" evidence="1">
    <location>
        <begin position="45"/>
        <end position="68"/>
    </location>
</feature>
<sequence>QEELALGYLSVPSSVADEAITKEMHDGLGRAIITASSLEAKHGNGNISKTQTKVTPSGPSSLRNSSEGSPGCHDTIGDSPVHARPERLSNLPNEPPRGEGNTSQNGEGSMQLLDLMDICTKLSDKVTALENELKSTKAVYNK</sequence>
<dbReference type="EMBL" id="BKCJ011107229">
    <property type="protein sequence ID" value="GFC86827.1"/>
    <property type="molecule type" value="Genomic_DNA"/>
</dbReference>
<feature type="non-terminal residue" evidence="2">
    <location>
        <position position="142"/>
    </location>
</feature>
<comment type="caution">
    <text evidence="2">The sequence shown here is derived from an EMBL/GenBank/DDBJ whole genome shotgun (WGS) entry which is preliminary data.</text>
</comment>